<reference evidence="1 2" key="1">
    <citation type="submission" date="2019-05" db="EMBL/GenBank/DDBJ databases">
        <title>Another draft genome of Portunus trituberculatus and its Hox gene families provides insights of decapod evolution.</title>
        <authorList>
            <person name="Jeong J.-H."/>
            <person name="Song I."/>
            <person name="Kim S."/>
            <person name="Choi T."/>
            <person name="Kim D."/>
            <person name="Ryu S."/>
            <person name="Kim W."/>
        </authorList>
    </citation>
    <scope>NUCLEOTIDE SEQUENCE [LARGE SCALE GENOMIC DNA]</scope>
    <source>
        <tissue evidence="1">Muscle</tissue>
    </source>
</reference>
<name>A0A5B7GJ81_PORTR</name>
<accession>A0A5B7GJ81</accession>
<sequence>MIKRQTDVPQGSARTYTLAAHEVLNIISVYHESRATQLASSTRHPPICVSDTLLSTSAFLDTRSK</sequence>
<keyword evidence="2" id="KW-1185">Reference proteome</keyword>
<dbReference type="AlphaFoldDB" id="A0A5B7GJ81"/>
<organism evidence="1 2">
    <name type="scientific">Portunus trituberculatus</name>
    <name type="common">Swimming crab</name>
    <name type="synonym">Neptunus trituberculatus</name>
    <dbReference type="NCBI Taxonomy" id="210409"/>
    <lineage>
        <taxon>Eukaryota</taxon>
        <taxon>Metazoa</taxon>
        <taxon>Ecdysozoa</taxon>
        <taxon>Arthropoda</taxon>
        <taxon>Crustacea</taxon>
        <taxon>Multicrustacea</taxon>
        <taxon>Malacostraca</taxon>
        <taxon>Eumalacostraca</taxon>
        <taxon>Eucarida</taxon>
        <taxon>Decapoda</taxon>
        <taxon>Pleocyemata</taxon>
        <taxon>Brachyura</taxon>
        <taxon>Eubrachyura</taxon>
        <taxon>Portunoidea</taxon>
        <taxon>Portunidae</taxon>
        <taxon>Portuninae</taxon>
        <taxon>Portunus</taxon>
    </lineage>
</organism>
<comment type="caution">
    <text evidence="1">The sequence shown here is derived from an EMBL/GenBank/DDBJ whole genome shotgun (WGS) entry which is preliminary data.</text>
</comment>
<evidence type="ECO:0000313" key="1">
    <source>
        <dbReference type="EMBL" id="MPC60151.1"/>
    </source>
</evidence>
<dbReference type="Proteomes" id="UP000324222">
    <property type="component" value="Unassembled WGS sequence"/>
</dbReference>
<gene>
    <name evidence="1" type="ORF">E2C01_054188</name>
</gene>
<evidence type="ECO:0000313" key="2">
    <source>
        <dbReference type="Proteomes" id="UP000324222"/>
    </source>
</evidence>
<proteinExistence type="predicted"/>
<protein>
    <submittedName>
        <fullName evidence="1">Uncharacterized protein</fullName>
    </submittedName>
</protein>
<dbReference type="EMBL" id="VSRR010017230">
    <property type="protein sequence ID" value="MPC60151.1"/>
    <property type="molecule type" value="Genomic_DNA"/>
</dbReference>